<dbReference type="PANTHER" id="PTHR42850">
    <property type="entry name" value="METALLOPHOSPHOESTERASE"/>
    <property type="match status" value="1"/>
</dbReference>
<accession>A0A841JWK8</accession>
<dbReference type="RefSeq" id="WP_050060794.1">
    <property type="nucleotide sequence ID" value="NZ_JACHEK010000007.1"/>
</dbReference>
<dbReference type="Proteomes" id="UP000538666">
    <property type="component" value="Unassembled WGS sequence"/>
</dbReference>
<evidence type="ECO:0000313" key="3">
    <source>
        <dbReference type="Proteomes" id="UP000538666"/>
    </source>
</evidence>
<organism evidence="2 3">
    <name type="scientific">Silvibacterium bohemicum</name>
    <dbReference type="NCBI Taxonomy" id="1577686"/>
    <lineage>
        <taxon>Bacteria</taxon>
        <taxon>Pseudomonadati</taxon>
        <taxon>Acidobacteriota</taxon>
        <taxon>Terriglobia</taxon>
        <taxon>Terriglobales</taxon>
        <taxon>Acidobacteriaceae</taxon>
        <taxon>Silvibacterium</taxon>
    </lineage>
</organism>
<dbReference type="InterPro" id="IPR004843">
    <property type="entry name" value="Calcineurin-like_PHP"/>
</dbReference>
<dbReference type="AlphaFoldDB" id="A0A841JWK8"/>
<dbReference type="InterPro" id="IPR011152">
    <property type="entry name" value="Pesterase_MJ0912"/>
</dbReference>
<evidence type="ECO:0000259" key="1">
    <source>
        <dbReference type="Pfam" id="PF00149"/>
    </source>
</evidence>
<reference evidence="2 3" key="1">
    <citation type="submission" date="2020-08" db="EMBL/GenBank/DDBJ databases">
        <title>Genomic Encyclopedia of Type Strains, Phase IV (KMG-IV): sequencing the most valuable type-strain genomes for metagenomic binning, comparative biology and taxonomic classification.</title>
        <authorList>
            <person name="Goeker M."/>
        </authorList>
    </citation>
    <scope>NUCLEOTIDE SEQUENCE [LARGE SCALE GENOMIC DNA]</scope>
    <source>
        <strain evidence="2 3">DSM 103733</strain>
    </source>
</reference>
<protein>
    <submittedName>
        <fullName evidence="2">Diadenosine tetraphosphatase ApaH/serine/threonine PP2A family protein phosphatase</fullName>
    </submittedName>
</protein>
<dbReference type="CDD" id="cd00838">
    <property type="entry name" value="MPP_superfamily"/>
    <property type="match status" value="1"/>
</dbReference>
<gene>
    <name evidence="2" type="ORF">HNQ77_003723</name>
</gene>
<dbReference type="OrthoDB" id="9800565at2"/>
<sequence length="250" mass="27885">MRALIISDIHSNLEALQAVLAAAPQHDVVWNLGDVVGYGANPNEVIDRVRPLGQVFVRGNHDRACSGLNGLEDFNPIAGRAARWTRCVLSAEHTDWLRKIPAGPIMPDGPQVSCAHGSLLDEDEYVTTVRDAWGPLHDAETRINFFGHTHLQGGFATNGHEWFRLHPKYGSRDEAEEFEMPLRENGRYLINPGSVGQPRDGDWRAAFAIYDDVLMTVTFCRVPYEVQLAQSRIIEAGLPDRLAARLREGR</sequence>
<evidence type="ECO:0000313" key="2">
    <source>
        <dbReference type="EMBL" id="MBB6145762.1"/>
    </source>
</evidence>
<dbReference type="PIRSF" id="PIRSF000883">
    <property type="entry name" value="Pesterase_MJ0912"/>
    <property type="match status" value="1"/>
</dbReference>
<dbReference type="GO" id="GO:0016791">
    <property type="term" value="F:phosphatase activity"/>
    <property type="evidence" value="ECO:0007669"/>
    <property type="project" value="TreeGrafter"/>
</dbReference>
<dbReference type="EMBL" id="JACHEK010000007">
    <property type="protein sequence ID" value="MBB6145762.1"/>
    <property type="molecule type" value="Genomic_DNA"/>
</dbReference>
<name>A0A841JWK8_9BACT</name>
<dbReference type="SUPFAM" id="SSF56300">
    <property type="entry name" value="Metallo-dependent phosphatases"/>
    <property type="match status" value="1"/>
</dbReference>
<dbReference type="GO" id="GO:0005737">
    <property type="term" value="C:cytoplasm"/>
    <property type="evidence" value="ECO:0007669"/>
    <property type="project" value="TreeGrafter"/>
</dbReference>
<dbReference type="InterPro" id="IPR050126">
    <property type="entry name" value="Ap4A_hydrolase"/>
</dbReference>
<proteinExistence type="predicted"/>
<comment type="caution">
    <text evidence="2">The sequence shown here is derived from an EMBL/GenBank/DDBJ whole genome shotgun (WGS) entry which is preliminary data.</text>
</comment>
<keyword evidence="3" id="KW-1185">Reference proteome</keyword>
<dbReference type="InterPro" id="IPR029052">
    <property type="entry name" value="Metallo-depent_PP-like"/>
</dbReference>
<dbReference type="Gene3D" id="3.60.21.10">
    <property type="match status" value="1"/>
</dbReference>
<dbReference type="PANTHER" id="PTHR42850:SF2">
    <property type="entry name" value="BLL5683 PROTEIN"/>
    <property type="match status" value="1"/>
</dbReference>
<feature type="domain" description="Calcineurin-like phosphoesterase" evidence="1">
    <location>
        <begin position="1"/>
        <end position="121"/>
    </location>
</feature>
<dbReference type="Pfam" id="PF00149">
    <property type="entry name" value="Metallophos"/>
    <property type="match status" value="1"/>
</dbReference>